<keyword evidence="1" id="KW-0436">Ligase</keyword>
<dbReference type="Gene3D" id="3.30.470.20">
    <property type="entry name" value="ATP-grasp fold, B domain"/>
    <property type="match status" value="1"/>
</dbReference>
<keyword evidence="4" id="KW-0092">Biotin</keyword>
<dbReference type="Pfam" id="PF02785">
    <property type="entry name" value="Biotin_carb_C"/>
    <property type="match status" value="1"/>
</dbReference>
<keyword evidence="2" id="KW-0547">Nucleotide-binding</keyword>
<dbReference type="PROSITE" id="PS00188">
    <property type="entry name" value="BIOTIN"/>
    <property type="match status" value="1"/>
</dbReference>
<dbReference type="Pfam" id="PF00364">
    <property type="entry name" value="Biotin_lipoyl"/>
    <property type="match status" value="1"/>
</dbReference>
<dbReference type="EMBL" id="UINC01056299">
    <property type="protein sequence ID" value="SVB76161.1"/>
    <property type="molecule type" value="Genomic_DNA"/>
</dbReference>
<dbReference type="InterPro" id="IPR011764">
    <property type="entry name" value="Biotin_carboxylation_dom"/>
</dbReference>
<dbReference type="GO" id="GO:0016874">
    <property type="term" value="F:ligase activity"/>
    <property type="evidence" value="ECO:0007669"/>
    <property type="project" value="UniProtKB-KW"/>
</dbReference>
<evidence type="ECO:0000259" key="6">
    <source>
        <dbReference type="PROSITE" id="PS50979"/>
    </source>
</evidence>
<evidence type="ECO:0008006" key="8">
    <source>
        <dbReference type="Google" id="ProtNLM"/>
    </source>
</evidence>
<gene>
    <name evidence="7" type="ORF">METZ01_LOCUS229015</name>
</gene>
<dbReference type="InterPro" id="IPR011054">
    <property type="entry name" value="Rudment_hybrid_motif"/>
</dbReference>
<dbReference type="Gene3D" id="2.40.50.100">
    <property type="match status" value="1"/>
</dbReference>
<protein>
    <recommendedName>
        <fullName evidence="8">Lipoyl-binding domain-containing protein</fullName>
    </recommendedName>
</protein>
<dbReference type="FunFam" id="2.40.50.100:FF:000003">
    <property type="entry name" value="Acetyl-CoA carboxylase biotin carboxyl carrier protein"/>
    <property type="match status" value="1"/>
</dbReference>
<evidence type="ECO:0000256" key="2">
    <source>
        <dbReference type="ARBA" id="ARBA00022741"/>
    </source>
</evidence>
<evidence type="ECO:0000259" key="5">
    <source>
        <dbReference type="PROSITE" id="PS50968"/>
    </source>
</evidence>
<dbReference type="InterPro" id="IPR050856">
    <property type="entry name" value="Biotin_carboxylase_complex"/>
</dbReference>
<accession>A0A382GPS3</accession>
<dbReference type="SUPFAM" id="SSF51230">
    <property type="entry name" value="Single hybrid motif"/>
    <property type="match status" value="1"/>
</dbReference>
<dbReference type="PANTHER" id="PTHR18866">
    <property type="entry name" value="CARBOXYLASE:PYRUVATE/ACETYL-COA/PROPIONYL-COA CARBOXYLASE"/>
    <property type="match status" value="1"/>
</dbReference>
<evidence type="ECO:0000256" key="4">
    <source>
        <dbReference type="ARBA" id="ARBA00023267"/>
    </source>
</evidence>
<dbReference type="PANTHER" id="PTHR18866:SF33">
    <property type="entry name" value="METHYLCROTONOYL-COA CARBOXYLASE SUBUNIT ALPHA, MITOCHONDRIAL-RELATED"/>
    <property type="match status" value="1"/>
</dbReference>
<dbReference type="CDD" id="cd06850">
    <property type="entry name" value="biotinyl_domain"/>
    <property type="match status" value="1"/>
</dbReference>
<dbReference type="PROSITE" id="PS50968">
    <property type="entry name" value="BIOTINYL_LIPOYL"/>
    <property type="match status" value="1"/>
</dbReference>
<organism evidence="7">
    <name type="scientific">marine metagenome</name>
    <dbReference type="NCBI Taxonomy" id="408172"/>
    <lineage>
        <taxon>unclassified sequences</taxon>
        <taxon>metagenomes</taxon>
        <taxon>ecological metagenomes</taxon>
    </lineage>
</organism>
<dbReference type="InterPro" id="IPR001882">
    <property type="entry name" value="Biotin_BS"/>
</dbReference>
<dbReference type="InterPro" id="IPR011053">
    <property type="entry name" value="Single_hybrid_motif"/>
</dbReference>
<name>A0A382GPS3_9ZZZZ</name>
<dbReference type="AlphaFoldDB" id="A0A382GPS3"/>
<feature type="domain" description="Lipoyl-binding" evidence="5">
    <location>
        <begin position="280"/>
        <end position="356"/>
    </location>
</feature>
<keyword evidence="3" id="KW-0067">ATP-binding</keyword>
<dbReference type="PROSITE" id="PS50979">
    <property type="entry name" value="BC"/>
    <property type="match status" value="1"/>
</dbReference>
<dbReference type="InterPro" id="IPR005482">
    <property type="entry name" value="Biotin_COase_C"/>
</dbReference>
<dbReference type="GO" id="GO:0005524">
    <property type="term" value="F:ATP binding"/>
    <property type="evidence" value="ECO:0007669"/>
    <property type="project" value="UniProtKB-KW"/>
</dbReference>
<reference evidence="7" key="1">
    <citation type="submission" date="2018-05" db="EMBL/GenBank/DDBJ databases">
        <authorList>
            <person name="Lanie J.A."/>
            <person name="Ng W.-L."/>
            <person name="Kazmierczak K.M."/>
            <person name="Andrzejewski T.M."/>
            <person name="Davidsen T.M."/>
            <person name="Wayne K.J."/>
            <person name="Tettelin H."/>
            <person name="Glass J.I."/>
            <person name="Rusch D."/>
            <person name="Podicherti R."/>
            <person name="Tsui H.-C.T."/>
            <person name="Winkler M.E."/>
        </authorList>
    </citation>
    <scope>NUCLEOTIDE SEQUENCE</scope>
</reference>
<dbReference type="SUPFAM" id="SSF51246">
    <property type="entry name" value="Rudiment single hybrid motif"/>
    <property type="match status" value="1"/>
</dbReference>
<evidence type="ECO:0000313" key="7">
    <source>
        <dbReference type="EMBL" id="SVB76161.1"/>
    </source>
</evidence>
<feature type="domain" description="Biotin carboxylation" evidence="6">
    <location>
        <begin position="1"/>
        <end position="144"/>
    </location>
</feature>
<dbReference type="SMART" id="SM00878">
    <property type="entry name" value="Biotin_carb_C"/>
    <property type="match status" value="1"/>
</dbReference>
<evidence type="ECO:0000256" key="3">
    <source>
        <dbReference type="ARBA" id="ARBA00022840"/>
    </source>
</evidence>
<sequence>ITGIDLEALQIDIAQGRPLTLNQDDVTYDGHAIEARLYAEDPARGFLPCTGKVECWRPPVGDALRVDSGITAGLEITPYYDPMLAKVIAWGPDRETARRRLVEALNKTVLFGLTTNCKFLVDALRKPTFAAGEATTAFIDNEFSEDDLARAEPTFEQAAAAAVVHYRAQRDLALTRAVLVPEALMGWSSTGSLVSCYRYASGEASFDLTVCTDGGGTYSVRCHEQQIDVRVVTTEAGLTRLELAGHVTEVFSAPIDSSRMHLSMAGESWVFEDHSGRPEPDDIQGADGRVLAPMHGRVTEISVKKGQHVQQGRRLAILEAMKMEHEILAPVDGAVQQVACTIQGQVGVDDLLFEITLEKS</sequence>
<evidence type="ECO:0000256" key="1">
    <source>
        <dbReference type="ARBA" id="ARBA00022598"/>
    </source>
</evidence>
<feature type="non-terminal residue" evidence="7">
    <location>
        <position position="1"/>
    </location>
</feature>
<dbReference type="InterPro" id="IPR000089">
    <property type="entry name" value="Biotin_lipoyl"/>
</dbReference>
<proteinExistence type="predicted"/>